<feature type="signal peptide" evidence="1">
    <location>
        <begin position="1"/>
        <end position="19"/>
    </location>
</feature>
<dbReference type="Proteomes" id="UP000820818">
    <property type="component" value="Unassembled WGS sequence"/>
</dbReference>
<dbReference type="SUPFAM" id="SSF54001">
    <property type="entry name" value="Cysteine proteinases"/>
    <property type="match status" value="1"/>
</dbReference>
<dbReference type="EMBL" id="WJBH02000273">
    <property type="protein sequence ID" value="KAI9549736.1"/>
    <property type="molecule type" value="Genomic_DNA"/>
</dbReference>
<feature type="chain" id="PRO_5042232628" description="DUF1460 domain-containing protein" evidence="1">
    <location>
        <begin position="20"/>
        <end position="281"/>
    </location>
</feature>
<gene>
    <name evidence="2" type="ORF">GHT06_003994</name>
</gene>
<dbReference type="InterPro" id="IPR010846">
    <property type="entry name" value="AmiA-like"/>
</dbReference>
<evidence type="ECO:0008006" key="4">
    <source>
        <dbReference type="Google" id="ProtNLM"/>
    </source>
</evidence>
<dbReference type="InterPro" id="IPR038765">
    <property type="entry name" value="Papain-like_cys_pep_sf"/>
</dbReference>
<accession>A0AAD5PK19</accession>
<evidence type="ECO:0000313" key="2">
    <source>
        <dbReference type="EMBL" id="KAI9549736.1"/>
    </source>
</evidence>
<evidence type="ECO:0000256" key="1">
    <source>
        <dbReference type="SAM" id="SignalP"/>
    </source>
</evidence>
<dbReference type="Gene3D" id="1.10.3670.10">
    <property type="entry name" value="Putative xylanase like domain"/>
    <property type="match status" value="1"/>
</dbReference>
<sequence length="281" mass="32098">MKLRAIIFFLLLISNWSNAQTVCTAESKQRLESILEALSSSSFANLSPGELNVKIGTLFLETAYVEKTLELPGEEKLVINLTGLDCTTFLETVITLTRITQKETLSFEDYEQELELIRYQNGTKKDYSSRIHYFSDWIFQNQEKGILTDITSEIGGIDYPNNPSFMSENPQFYAQLTNPMYLEKIKQDEKAIQARKYHFIPKENIEKQEKFIQPGDLIAITTPLKNLDIVHVGFAVKRNGRIHLMHASSNSKKVEISQSPISEYLKSNKSQSGILVSRLIF</sequence>
<dbReference type="AlphaFoldDB" id="A0AAD5PK19"/>
<comment type="caution">
    <text evidence="2">The sequence shown here is derived from an EMBL/GenBank/DDBJ whole genome shotgun (WGS) entry which is preliminary data.</text>
</comment>
<keyword evidence="1" id="KW-0732">Signal</keyword>
<dbReference type="Gene3D" id="2.30.260.10">
    <property type="entry name" value="putative xylanase like domain"/>
    <property type="match status" value="1"/>
</dbReference>
<organism evidence="2 3">
    <name type="scientific">Daphnia sinensis</name>
    <dbReference type="NCBI Taxonomy" id="1820382"/>
    <lineage>
        <taxon>Eukaryota</taxon>
        <taxon>Metazoa</taxon>
        <taxon>Ecdysozoa</taxon>
        <taxon>Arthropoda</taxon>
        <taxon>Crustacea</taxon>
        <taxon>Branchiopoda</taxon>
        <taxon>Diplostraca</taxon>
        <taxon>Cladocera</taxon>
        <taxon>Anomopoda</taxon>
        <taxon>Daphniidae</taxon>
        <taxon>Daphnia</taxon>
        <taxon>Daphnia similis group</taxon>
    </lineage>
</organism>
<evidence type="ECO:0000313" key="3">
    <source>
        <dbReference type="Proteomes" id="UP000820818"/>
    </source>
</evidence>
<reference evidence="2" key="1">
    <citation type="submission" date="2022-05" db="EMBL/GenBank/DDBJ databases">
        <title>A multi-omics perspective on studying reproductive biology in Daphnia sinensis.</title>
        <authorList>
            <person name="Jia J."/>
        </authorList>
    </citation>
    <scope>NUCLEOTIDE SEQUENCE</scope>
    <source>
        <strain evidence="2">WSL</strain>
    </source>
</reference>
<proteinExistence type="predicted"/>
<protein>
    <recommendedName>
        <fullName evidence="4">DUF1460 domain-containing protein</fullName>
    </recommendedName>
</protein>
<keyword evidence="3" id="KW-1185">Reference proteome</keyword>
<name>A0AAD5PK19_9CRUS</name>
<dbReference type="Pfam" id="PF07313">
    <property type="entry name" value="AmiA-like"/>
    <property type="match status" value="1"/>
</dbReference>